<evidence type="ECO:0000259" key="1">
    <source>
        <dbReference type="Pfam" id="PF19419"/>
    </source>
</evidence>
<protein>
    <recommendedName>
        <fullName evidence="1">DUF5983 domain-containing protein</fullName>
    </recommendedName>
</protein>
<accession>A0A5N7MB01</accession>
<keyword evidence="3" id="KW-1185">Reference proteome</keyword>
<organism evidence="2 3">
    <name type="scientific">Microvirga tunisiensis</name>
    <dbReference type="NCBI Taxonomy" id="2108360"/>
    <lineage>
        <taxon>Bacteria</taxon>
        <taxon>Pseudomonadati</taxon>
        <taxon>Pseudomonadota</taxon>
        <taxon>Alphaproteobacteria</taxon>
        <taxon>Hyphomicrobiales</taxon>
        <taxon>Methylobacteriaceae</taxon>
        <taxon>Microvirga</taxon>
    </lineage>
</organism>
<dbReference type="Pfam" id="PF19419">
    <property type="entry name" value="DUF5983"/>
    <property type="match status" value="1"/>
</dbReference>
<evidence type="ECO:0000313" key="3">
    <source>
        <dbReference type="Proteomes" id="UP000403266"/>
    </source>
</evidence>
<feature type="domain" description="DUF5983" evidence="1">
    <location>
        <begin position="5"/>
        <end position="101"/>
    </location>
</feature>
<sequence>MIKSFLDLSTEHVSKTTADWLDAQGRLAAAYRTDADPAPAFTIGGTPYGWFISLPAAGGDEGRGVPEDLRKVFDYARKQDVHFILFDQAADTVDGLDTFEWI</sequence>
<dbReference type="OrthoDB" id="7274689at2"/>
<name>A0A5N7MB01_9HYPH</name>
<evidence type="ECO:0000313" key="2">
    <source>
        <dbReference type="EMBL" id="MPR24102.1"/>
    </source>
</evidence>
<dbReference type="EMBL" id="VOSK01000003">
    <property type="protein sequence ID" value="MPR24102.1"/>
    <property type="molecule type" value="Genomic_DNA"/>
</dbReference>
<reference evidence="2 3" key="1">
    <citation type="journal article" date="2019" name="Syst. Appl. Microbiol.">
        <title>Microvirga tunisiensis sp. nov., a root nodule symbiotic bacterium isolated from Lupinus micranthus and L. luteus grown in Northern Tunisia.</title>
        <authorList>
            <person name="Msaddak A."/>
            <person name="Rejili M."/>
            <person name="Duran D."/>
            <person name="Mars M."/>
            <person name="Palacios J.M."/>
            <person name="Ruiz-Argueso T."/>
            <person name="Rey L."/>
            <person name="Imperial J."/>
        </authorList>
    </citation>
    <scope>NUCLEOTIDE SEQUENCE [LARGE SCALE GENOMIC DNA]</scope>
    <source>
        <strain evidence="2 3">Lmie10</strain>
    </source>
</reference>
<dbReference type="InterPro" id="IPR046025">
    <property type="entry name" value="DUF5983"/>
</dbReference>
<proteinExistence type="predicted"/>
<dbReference type="Proteomes" id="UP000403266">
    <property type="component" value="Unassembled WGS sequence"/>
</dbReference>
<gene>
    <name evidence="2" type="ORF">FS320_02395</name>
</gene>
<dbReference type="RefSeq" id="WP_152709011.1">
    <property type="nucleotide sequence ID" value="NZ_VOSJ01000007.1"/>
</dbReference>
<comment type="caution">
    <text evidence="2">The sequence shown here is derived from an EMBL/GenBank/DDBJ whole genome shotgun (WGS) entry which is preliminary data.</text>
</comment>
<dbReference type="AlphaFoldDB" id="A0A5N7MB01"/>